<organism evidence="1 2">
    <name type="scientific">Hygrophoropsis aurantiaca</name>
    <dbReference type="NCBI Taxonomy" id="72124"/>
    <lineage>
        <taxon>Eukaryota</taxon>
        <taxon>Fungi</taxon>
        <taxon>Dikarya</taxon>
        <taxon>Basidiomycota</taxon>
        <taxon>Agaricomycotina</taxon>
        <taxon>Agaricomycetes</taxon>
        <taxon>Agaricomycetidae</taxon>
        <taxon>Boletales</taxon>
        <taxon>Coniophorineae</taxon>
        <taxon>Hygrophoropsidaceae</taxon>
        <taxon>Hygrophoropsis</taxon>
    </lineage>
</organism>
<dbReference type="EMBL" id="MU267872">
    <property type="protein sequence ID" value="KAH7907783.1"/>
    <property type="molecule type" value="Genomic_DNA"/>
</dbReference>
<proteinExistence type="predicted"/>
<comment type="caution">
    <text evidence="1">The sequence shown here is derived from an EMBL/GenBank/DDBJ whole genome shotgun (WGS) entry which is preliminary data.</text>
</comment>
<reference evidence="1" key="1">
    <citation type="journal article" date="2021" name="New Phytol.">
        <title>Evolutionary innovations through gain and loss of genes in the ectomycorrhizal Boletales.</title>
        <authorList>
            <person name="Wu G."/>
            <person name="Miyauchi S."/>
            <person name="Morin E."/>
            <person name="Kuo A."/>
            <person name="Drula E."/>
            <person name="Varga T."/>
            <person name="Kohler A."/>
            <person name="Feng B."/>
            <person name="Cao Y."/>
            <person name="Lipzen A."/>
            <person name="Daum C."/>
            <person name="Hundley H."/>
            <person name="Pangilinan J."/>
            <person name="Johnson J."/>
            <person name="Barry K."/>
            <person name="LaButti K."/>
            <person name="Ng V."/>
            <person name="Ahrendt S."/>
            <person name="Min B."/>
            <person name="Choi I.G."/>
            <person name="Park H."/>
            <person name="Plett J.M."/>
            <person name="Magnuson J."/>
            <person name="Spatafora J.W."/>
            <person name="Nagy L.G."/>
            <person name="Henrissat B."/>
            <person name="Grigoriev I.V."/>
            <person name="Yang Z.L."/>
            <person name="Xu J."/>
            <person name="Martin F.M."/>
        </authorList>
    </citation>
    <scope>NUCLEOTIDE SEQUENCE</scope>
    <source>
        <strain evidence="1">ATCC 28755</strain>
    </source>
</reference>
<evidence type="ECO:0000313" key="2">
    <source>
        <dbReference type="Proteomes" id="UP000790377"/>
    </source>
</evidence>
<name>A0ACB8A558_9AGAM</name>
<keyword evidence="2" id="KW-1185">Reference proteome</keyword>
<gene>
    <name evidence="1" type="ORF">BJ138DRAFT_1116405</name>
</gene>
<accession>A0ACB8A558</accession>
<evidence type="ECO:0000313" key="1">
    <source>
        <dbReference type="EMBL" id="KAH7907783.1"/>
    </source>
</evidence>
<protein>
    <submittedName>
        <fullName evidence="1">Uncharacterized protein</fullName>
    </submittedName>
</protein>
<dbReference type="Proteomes" id="UP000790377">
    <property type="component" value="Unassembled WGS sequence"/>
</dbReference>
<sequence>MAAFALKTVFALFTFFAVANSHVCTYSDIIDGYLLQLYTYKGCVSKHPGDFQLIIDPRAEVDGLCVCQAVNKRVGKTVKSLVFEPGVNRPAYFNIFSEEGCQGLLPGGPFEGKMMYNLPEGHPEIKSVEICREEDDKAKKEAEAEKEAEEKKAAEKAKKEAEARDKARHSSLLGKLEHGVQHGLTDAAAIAGDLKMTKTQVEELGFSGTLGIGALEVGAAVLL</sequence>